<reference evidence="2 3" key="1">
    <citation type="submission" date="2015-08" db="EMBL/GenBank/DDBJ databases">
        <title>The complete genome sequence of Bacillus beveridgei MLTeJB.</title>
        <authorList>
            <person name="Hanson T.E."/>
            <person name="Mesa C."/>
            <person name="Basesman S.M."/>
            <person name="Oremland R.S."/>
        </authorList>
    </citation>
    <scope>NUCLEOTIDE SEQUENCE [LARGE SCALE GENOMIC DNA]</scope>
    <source>
        <strain evidence="2 3">MLTeJB</strain>
    </source>
</reference>
<dbReference type="Proteomes" id="UP000094463">
    <property type="component" value="Chromosome"/>
</dbReference>
<keyword evidence="1" id="KW-0812">Transmembrane</keyword>
<gene>
    <name evidence="2" type="ORF">BBEV_2981</name>
</gene>
<dbReference type="EMBL" id="CP012502">
    <property type="protein sequence ID" value="AOM84301.1"/>
    <property type="molecule type" value="Genomic_DNA"/>
</dbReference>
<sequence length="148" mass="17173">MPQRLNYRLRAIHVIQGLTYIVLGFVSLLNLQMNQEWGPVLTFMQYFVIITAPLLGILYLRMPKFAYLLLGADELTVDRGWPLPGKKVALNQVDSAFVKGRIITMYMDNHSYVDVHLKNLRSRDQSDFIDYLYKHHIVPEDPYESLGS</sequence>
<dbReference type="RefSeq" id="WP_069366190.1">
    <property type="nucleotide sequence ID" value="NZ_CP012502.1"/>
</dbReference>
<dbReference type="AlphaFoldDB" id="A0A1D7QZ63"/>
<proteinExistence type="predicted"/>
<evidence type="ECO:0000256" key="1">
    <source>
        <dbReference type="SAM" id="Phobius"/>
    </source>
</evidence>
<evidence type="ECO:0000313" key="2">
    <source>
        <dbReference type="EMBL" id="AOM84301.1"/>
    </source>
</evidence>
<keyword evidence="3" id="KW-1185">Reference proteome</keyword>
<feature type="transmembrane region" description="Helical" evidence="1">
    <location>
        <begin position="43"/>
        <end position="60"/>
    </location>
</feature>
<organism evidence="2 3">
    <name type="scientific">Salisediminibacterium beveridgei</name>
    <dbReference type="NCBI Taxonomy" id="632773"/>
    <lineage>
        <taxon>Bacteria</taxon>
        <taxon>Bacillati</taxon>
        <taxon>Bacillota</taxon>
        <taxon>Bacilli</taxon>
        <taxon>Bacillales</taxon>
        <taxon>Bacillaceae</taxon>
        <taxon>Salisediminibacterium</taxon>
    </lineage>
</organism>
<protein>
    <submittedName>
        <fullName evidence="2">Uncharacterized protein</fullName>
    </submittedName>
</protein>
<keyword evidence="1" id="KW-0472">Membrane</keyword>
<accession>A0A1D7QZ63</accession>
<feature type="transmembrane region" description="Helical" evidence="1">
    <location>
        <begin position="12"/>
        <end position="31"/>
    </location>
</feature>
<name>A0A1D7QZ63_9BACI</name>
<dbReference type="STRING" id="632773.BBEV_2981"/>
<dbReference type="KEGG" id="bbev:BBEV_2981"/>
<keyword evidence="1" id="KW-1133">Transmembrane helix</keyword>
<evidence type="ECO:0000313" key="3">
    <source>
        <dbReference type="Proteomes" id="UP000094463"/>
    </source>
</evidence>